<dbReference type="GO" id="GO:0043165">
    <property type="term" value="P:Gram-negative-bacterium-type cell outer membrane assembly"/>
    <property type="evidence" value="ECO:0007669"/>
    <property type="project" value="UniProtKB-UniRule"/>
</dbReference>
<dbReference type="EMBL" id="CP035033">
    <property type="protein sequence ID" value="QAB14711.1"/>
    <property type="molecule type" value="Genomic_DNA"/>
</dbReference>
<proteinExistence type="inferred from homology"/>
<keyword evidence="9" id="KW-1185">Reference proteome</keyword>
<keyword evidence="4 6" id="KW-0998">Cell outer membrane</keyword>
<protein>
    <recommendedName>
        <fullName evidence="6">LPS-assembly lipoprotein LptE</fullName>
    </recommendedName>
</protein>
<sequence length="190" mass="21002">MEWKLRSRQMASVYGKNRQAWAFWHWLVVIGLALSLTACGFHLKGTGPNAVAGFESIKFESTGGVRPDILRALKMQLTSTDVKIVENAAQAEVILRFSPTQYTTSRTSISGQGDAASELIKMAQPIHVQEVATEKDILDTSVQAFRDRRIDNSAALASNRELMSIQQQMAADIASQIIDRINRARAEPAK</sequence>
<dbReference type="Proteomes" id="UP000285478">
    <property type="component" value="Chromosome"/>
</dbReference>
<comment type="function">
    <text evidence="6">Together with LptD, is involved in the assembly of lipopolysaccharide (LPS) at the surface of the outer membrane. Required for the proper assembly of LptD. Binds LPS and may serve as the LPS recognition site at the outer membrane.</text>
</comment>
<dbReference type="GO" id="GO:1990351">
    <property type="term" value="C:transporter complex"/>
    <property type="evidence" value="ECO:0007669"/>
    <property type="project" value="TreeGrafter"/>
</dbReference>
<reference evidence="8 9" key="1">
    <citation type="journal article" date="2018" name="Environ. Microbiol.">
        <title>Genomes of ubiquitous marine and hypersaline Hydrogenovibrio, Thiomicrorhabdus and Thiomicrospira spp. encode a diversity of mechanisms to sustain chemolithoautotrophy in heterogeneous environments.</title>
        <authorList>
            <person name="Scott K.M."/>
            <person name="Williams J."/>
            <person name="Porter C.M.B."/>
            <person name="Russel S."/>
            <person name="Harmer T.L."/>
            <person name="Paul J.H."/>
            <person name="Antonen K.M."/>
            <person name="Bridges M.K."/>
            <person name="Camper G.J."/>
            <person name="Campla C.K."/>
            <person name="Casella L.G."/>
            <person name="Chase E."/>
            <person name="Conrad J.W."/>
            <person name="Cruz M.C."/>
            <person name="Dunlap D.S."/>
            <person name="Duran L."/>
            <person name="Fahsbender E.M."/>
            <person name="Goldsmith D.B."/>
            <person name="Keeley R.F."/>
            <person name="Kondoff M.R."/>
            <person name="Kussy B.I."/>
            <person name="Lane M.K."/>
            <person name="Lawler S."/>
            <person name="Leigh B.A."/>
            <person name="Lewis C."/>
            <person name="Lostal L.M."/>
            <person name="Marking D."/>
            <person name="Mancera P.A."/>
            <person name="McClenthan E.C."/>
            <person name="McIntyre E.A."/>
            <person name="Mine J.A."/>
            <person name="Modi S."/>
            <person name="Moore B.D."/>
            <person name="Morgan W.A."/>
            <person name="Nelson K.M."/>
            <person name="Nguyen K.N."/>
            <person name="Ogburn N."/>
            <person name="Parrino D.G."/>
            <person name="Pedapudi A.D."/>
            <person name="Pelham R.P."/>
            <person name="Preece A.M."/>
            <person name="Rampersad E.A."/>
            <person name="Richardson J.C."/>
            <person name="Rodgers C.M."/>
            <person name="Schaffer B.L."/>
            <person name="Sheridan N.E."/>
            <person name="Solone M.R."/>
            <person name="Staley Z.R."/>
            <person name="Tabuchi M."/>
            <person name="Waide R.J."/>
            <person name="Wanjugi P.W."/>
            <person name="Young S."/>
            <person name="Clum A."/>
            <person name="Daum C."/>
            <person name="Huntemann M."/>
            <person name="Ivanova N."/>
            <person name="Kyrpides N."/>
            <person name="Mikhailova N."/>
            <person name="Palaniappan K."/>
            <person name="Pillay M."/>
            <person name="Reddy T.B.K."/>
            <person name="Shapiro N."/>
            <person name="Stamatis D."/>
            <person name="Varghese N."/>
            <person name="Woyke T."/>
            <person name="Boden R."/>
            <person name="Freyermuth S.K."/>
            <person name="Kerfeld C.A."/>
        </authorList>
    </citation>
    <scope>NUCLEOTIDE SEQUENCE [LARGE SCALE GENOMIC DNA]</scope>
    <source>
        <strain evidence="8 9">JR-2</strain>
    </source>
</reference>
<evidence type="ECO:0000256" key="1">
    <source>
        <dbReference type="ARBA" id="ARBA00022729"/>
    </source>
</evidence>
<dbReference type="GO" id="GO:0009279">
    <property type="term" value="C:cell outer membrane"/>
    <property type="evidence" value="ECO:0007669"/>
    <property type="project" value="UniProtKB-UniRule"/>
</dbReference>
<evidence type="ECO:0000256" key="4">
    <source>
        <dbReference type="ARBA" id="ARBA00023237"/>
    </source>
</evidence>
<evidence type="ECO:0000256" key="7">
    <source>
        <dbReference type="SAM" id="Phobius"/>
    </source>
</evidence>
<evidence type="ECO:0000256" key="6">
    <source>
        <dbReference type="HAMAP-Rule" id="MF_01186"/>
    </source>
</evidence>
<organism evidence="8 9">
    <name type="scientific">Hydrogenovibrio thermophilus</name>
    <dbReference type="NCBI Taxonomy" id="265883"/>
    <lineage>
        <taxon>Bacteria</taxon>
        <taxon>Pseudomonadati</taxon>
        <taxon>Pseudomonadota</taxon>
        <taxon>Gammaproteobacteria</taxon>
        <taxon>Thiotrichales</taxon>
        <taxon>Piscirickettsiaceae</taxon>
        <taxon>Hydrogenovibrio</taxon>
    </lineage>
</organism>
<keyword evidence="5" id="KW-0449">Lipoprotein</keyword>
<keyword evidence="3" id="KW-0564">Palmitate</keyword>
<dbReference type="PANTHER" id="PTHR38098">
    <property type="entry name" value="LPS-ASSEMBLY LIPOPROTEIN LPTE"/>
    <property type="match status" value="1"/>
</dbReference>
<dbReference type="KEGG" id="htr:EPV75_03005"/>
<dbReference type="InterPro" id="IPR007485">
    <property type="entry name" value="LPS_assembly_LptE"/>
</dbReference>
<dbReference type="Pfam" id="PF04390">
    <property type="entry name" value="LptE"/>
    <property type="match status" value="1"/>
</dbReference>
<keyword evidence="1" id="KW-0732">Signal</keyword>
<evidence type="ECO:0000256" key="2">
    <source>
        <dbReference type="ARBA" id="ARBA00023136"/>
    </source>
</evidence>
<evidence type="ECO:0000313" key="9">
    <source>
        <dbReference type="Proteomes" id="UP000285478"/>
    </source>
</evidence>
<dbReference type="PANTHER" id="PTHR38098:SF1">
    <property type="entry name" value="LPS-ASSEMBLY LIPOPROTEIN LPTE"/>
    <property type="match status" value="1"/>
</dbReference>
<name>A0A410H1C9_9GAMM</name>
<evidence type="ECO:0000256" key="5">
    <source>
        <dbReference type="ARBA" id="ARBA00023288"/>
    </source>
</evidence>
<evidence type="ECO:0000313" key="8">
    <source>
        <dbReference type="EMBL" id="QAB14711.1"/>
    </source>
</evidence>
<dbReference type="Gene3D" id="3.30.160.150">
    <property type="entry name" value="Lipoprotein like domain"/>
    <property type="match status" value="1"/>
</dbReference>
<gene>
    <name evidence="6" type="primary">lptE</name>
    <name evidence="8" type="ORF">EPV75_03005</name>
</gene>
<keyword evidence="7" id="KW-0812">Transmembrane</keyword>
<feature type="transmembrane region" description="Helical" evidence="7">
    <location>
        <begin position="21"/>
        <end position="43"/>
    </location>
</feature>
<dbReference type="HAMAP" id="MF_01186">
    <property type="entry name" value="LPS_assembly_LptE"/>
    <property type="match status" value="1"/>
</dbReference>
<dbReference type="AlphaFoldDB" id="A0A410H1C9"/>
<comment type="similarity">
    <text evidence="6">Belongs to the LptE lipoprotein family.</text>
</comment>
<keyword evidence="2 6" id="KW-0472">Membrane</keyword>
<accession>A0A410H1C9</accession>
<evidence type="ECO:0000256" key="3">
    <source>
        <dbReference type="ARBA" id="ARBA00023139"/>
    </source>
</evidence>
<keyword evidence="7" id="KW-1133">Transmembrane helix</keyword>
<comment type="subunit">
    <text evidence="6">Component of the lipopolysaccharide transport and assembly complex. Interacts with LptD.</text>
</comment>
<dbReference type="GO" id="GO:0001530">
    <property type="term" value="F:lipopolysaccharide binding"/>
    <property type="evidence" value="ECO:0007669"/>
    <property type="project" value="TreeGrafter"/>
</dbReference>
<dbReference type="GO" id="GO:0015920">
    <property type="term" value="P:lipopolysaccharide transport"/>
    <property type="evidence" value="ECO:0007669"/>
    <property type="project" value="TreeGrafter"/>
</dbReference>